<dbReference type="InterPro" id="IPR048307">
    <property type="entry name" value="STT3_N"/>
</dbReference>
<evidence type="ECO:0000256" key="12">
    <source>
        <dbReference type="ARBA" id="ARBA00022989"/>
    </source>
</evidence>
<evidence type="ECO:0000256" key="11">
    <source>
        <dbReference type="ARBA" id="ARBA00022842"/>
    </source>
</evidence>
<evidence type="ECO:0000313" key="19">
    <source>
        <dbReference type="Proteomes" id="UP000236333"/>
    </source>
</evidence>
<dbReference type="PANTHER" id="PTHR13872">
    <property type="entry name" value="DOLICHYL-DIPHOSPHOOLIGOSACCHARIDE--PROTEIN GLYCOSYLTRANSFERASE SUBUNIT"/>
    <property type="match status" value="1"/>
</dbReference>
<dbReference type="UniPathway" id="UPA00378"/>
<proteinExistence type="inferred from homology"/>
<sequence>MSTTGKAFGLDLLETARRYLTKTKSQELLVRSAVLICAYLLAFSIRLFSVLRYESVIHEFDPYFNYRSTIILVQKG</sequence>
<evidence type="ECO:0000256" key="3">
    <source>
        <dbReference type="ARBA" id="ARBA00004127"/>
    </source>
</evidence>
<evidence type="ECO:0000256" key="14">
    <source>
        <dbReference type="ARBA" id="ARBA00023211"/>
    </source>
</evidence>
<dbReference type="Pfam" id="PF02516">
    <property type="entry name" value="STT3"/>
    <property type="match status" value="1"/>
</dbReference>
<comment type="caution">
    <text evidence="18">The sequence shown here is derived from an EMBL/GenBank/DDBJ whole genome shotgun (WGS) entry which is preliminary data.</text>
</comment>
<dbReference type="Proteomes" id="UP000236333">
    <property type="component" value="Unassembled WGS sequence"/>
</dbReference>
<feature type="transmembrane region" description="Helical" evidence="16">
    <location>
        <begin position="28"/>
        <end position="48"/>
    </location>
</feature>
<keyword evidence="8 18" id="KW-0808">Transferase</keyword>
<dbReference type="EMBL" id="PGGS01002636">
    <property type="protein sequence ID" value="PNG99549.1"/>
    <property type="molecule type" value="Genomic_DNA"/>
</dbReference>
<dbReference type="OrthoDB" id="10261066at2759"/>
<dbReference type="EC" id="2.4.99.18" evidence="6"/>
<evidence type="ECO:0000256" key="5">
    <source>
        <dbReference type="ARBA" id="ARBA00010810"/>
    </source>
</evidence>
<evidence type="ECO:0000313" key="18">
    <source>
        <dbReference type="EMBL" id="PNG99549.1"/>
    </source>
</evidence>
<keyword evidence="10" id="KW-0479">Metal-binding</keyword>
<evidence type="ECO:0000256" key="13">
    <source>
        <dbReference type="ARBA" id="ARBA00023136"/>
    </source>
</evidence>
<evidence type="ECO:0000256" key="6">
    <source>
        <dbReference type="ARBA" id="ARBA00012605"/>
    </source>
</evidence>
<evidence type="ECO:0000256" key="7">
    <source>
        <dbReference type="ARBA" id="ARBA00022676"/>
    </source>
</evidence>
<dbReference type="PANTHER" id="PTHR13872:SF1">
    <property type="entry name" value="DOLICHYL-DIPHOSPHOOLIGOSACCHARIDE--PROTEIN GLYCOSYLTRANSFERASE SUBUNIT STT3B"/>
    <property type="match status" value="1"/>
</dbReference>
<accession>A0A2J7ZH40</accession>
<organism evidence="18 19">
    <name type="scientific">Tetrabaena socialis</name>
    <dbReference type="NCBI Taxonomy" id="47790"/>
    <lineage>
        <taxon>Eukaryota</taxon>
        <taxon>Viridiplantae</taxon>
        <taxon>Chlorophyta</taxon>
        <taxon>core chlorophytes</taxon>
        <taxon>Chlorophyceae</taxon>
        <taxon>CS clade</taxon>
        <taxon>Chlamydomonadales</taxon>
        <taxon>Tetrabaenaceae</taxon>
        <taxon>Tetrabaena</taxon>
    </lineage>
</organism>
<keyword evidence="19" id="KW-1185">Reference proteome</keyword>
<evidence type="ECO:0000256" key="1">
    <source>
        <dbReference type="ARBA" id="ARBA00001936"/>
    </source>
</evidence>
<feature type="domain" description="Oligosaccharyl transferase STT3 N-terminal" evidence="17">
    <location>
        <begin position="34"/>
        <end position="76"/>
    </location>
</feature>
<evidence type="ECO:0000256" key="15">
    <source>
        <dbReference type="ARBA" id="ARBA00048829"/>
    </source>
</evidence>
<protein>
    <recommendedName>
        <fullName evidence="6">dolichyl-diphosphooligosaccharide--protein glycotransferase</fullName>
        <ecNumber evidence="6">2.4.99.18</ecNumber>
    </recommendedName>
</protein>
<comment type="cofactor">
    <cofactor evidence="1">
        <name>Mn(2+)</name>
        <dbReference type="ChEBI" id="CHEBI:29035"/>
    </cofactor>
</comment>
<dbReference type="InterPro" id="IPR003674">
    <property type="entry name" value="Oligo_trans_STT3"/>
</dbReference>
<evidence type="ECO:0000256" key="4">
    <source>
        <dbReference type="ARBA" id="ARBA00004922"/>
    </source>
</evidence>
<keyword evidence="11" id="KW-0460">Magnesium</keyword>
<evidence type="ECO:0000256" key="10">
    <source>
        <dbReference type="ARBA" id="ARBA00022723"/>
    </source>
</evidence>
<keyword evidence="9 16" id="KW-0812">Transmembrane</keyword>
<dbReference type="GO" id="GO:0016020">
    <property type="term" value="C:membrane"/>
    <property type="evidence" value="ECO:0007669"/>
    <property type="project" value="InterPro"/>
</dbReference>
<comment type="subcellular location">
    <subcellularLocation>
        <location evidence="3">Endomembrane system</location>
        <topology evidence="3">Multi-pass membrane protein</topology>
    </subcellularLocation>
</comment>
<feature type="non-terminal residue" evidence="18">
    <location>
        <position position="76"/>
    </location>
</feature>
<comment type="similarity">
    <text evidence="5">Belongs to the STT3 family.</text>
</comment>
<evidence type="ECO:0000256" key="2">
    <source>
        <dbReference type="ARBA" id="ARBA00001946"/>
    </source>
</evidence>
<keyword evidence="14" id="KW-0464">Manganese</keyword>
<evidence type="ECO:0000256" key="8">
    <source>
        <dbReference type="ARBA" id="ARBA00022679"/>
    </source>
</evidence>
<dbReference type="AlphaFoldDB" id="A0A2J7ZH40"/>
<evidence type="ECO:0000259" key="17">
    <source>
        <dbReference type="Pfam" id="PF02516"/>
    </source>
</evidence>
<comment type="pathway">
    <text evidence="4">Protein modification; protein glycosylation.</text>
</comment>
<keyword evidence="13 16" id="KW-0472">Membrane</keyword>
<reference evidence="18 19" key="1">
    <citation type="journal article" date="2017" name="Mol. Biol. Evol.">
        <title>The 4-celled Tetrabaena socialis nuclear genome reveals the essential components for genetic control of cell number at the origin of multicellularity in the volvocine lineage.</title>
        <authorList>
            <person name="Featherston J."/>
            <person name="Arakaki Y."/>
            <person name="Hanschen E.R."/>
            <person name="Ferris P.J."/>
            <person name="Michod R.E."/>
            <person name="Olson B.J.S.C."/>
            <person name="Nozaki H."/>
            <person name="Durand P.M."/>
        </authorList>
    </citation>
    <scope>NUCLEOTIDE SEQUENCE [LARGE SCALE GENOMIC DNA]</scope>
    <source>
        <strain evidence="18 19">NIES-571</strain>
    </source>
</reference>
<name>A0A2J7ZH40_9CHLO</name>
<gene>
    <name evidence="18" type="ORF">TSOC_014670</name>
</gene>
<dbReference type="GO" id="GO:0004579">
    <property type="term" value="F:dolichyl-diphosphooligosaccharide-protein glycotransferase activity"/>
    <property type="evidence" value="ECO:0007669"/>
    <property type="project" value="UniProtKB-EC"/>
</dbReference>
<keyword evidence="12 16" id="KW-1133">Transmembrane helix</keyword>
<evidence type="ECO:0000256" key="9">
    <source>
        <dbReference type="ARBA" id="ARBA00022692"/>
    </source>
</evidence>
<dbReference type="GO" id="GO:0012505">
    <property type="term" value="C:endomembrane system"/>
    <property type="evidence" value="ECO:0007669"/>
    <property type="project" value="UniProtKB-SubCell"/>
</dbReference>
<keyword evidence="7" id="KW-0328">Glycosyltransferase</keyword>
<evidence type="ECO:0000256" key="16">
    <source>
        <dbReference type="SAM" id="Phobius"/>
    </source>
</evidence>
<comment type="cofactor">
    <cofactor evidence="2">
        <name>Mg(2+)</name>
        <dbReference type="ChEBI" id="CHEBI:18420"/>
    </cofactor>
</comment>
<comment type="catalytic activity">
    <reaction evidence="15">
        <text>a di-trans,poly-cis-dolichyl diphosphooligosaccharide + L-asparaginyl-[protein] = N(4)-(oligosaccharide-(1-&gt;4)-N-acetyl-beta-D-glucosaminyl-(1-&gt;4)-N-acetyl-beta-D-glucosaminyl)-L-asparaginyl-[protein] + a di-trans,poly-cis-dolichyl diphosphate + H(+)</text>
        <dbReference type="Rhea" id="RHEA:22980"/>
        <dbReference type="Rhea" id="RHEA-COMP:12804"/>
        <dbReference type="Rhea" id="RHEA-COMP:12805"/>
        <dbReference type="Rhea" id="RHEA-COMP:19506"/>
        <dbReference type="Rhea" id="RHEA-COMP:19509"/>
        <dbReference type="ChEBI" id="CHEBI:15378"/>
        <dbReference type="ChEBI" id="CHEBI:50347"/>
        <dbReference type="ChEBI" id="CHEBI:57497"/>
        <dbReference type="ChEBI" id="CHEBI:57570"/>
        <dbReference type="ChEBI" id="CHEBI:132529"/>
        <dbReference type="EC" id="2.4.99.18"/>
    </reaction>
</comment>
<dbReference type="GO" id="GO:0046872">
    <property type="term" value="F:metal ion binding"/>
    <property type="evidence" value="ECO:0007669"/>
    <property type="project" value="UniProtKB-KW"/>
</dbReference>